<evidence type="ECO:0000313" key="3">
    <source>
        <dbReference type="EMBL" id="CAG9474073.1"/>
    </source>
</evidence>
<dbReference type="VEuPathDB" id="PlasmoDB:PVPAM_120076800"/>
<evidence type="ECO:0000256" key="1">
    <source>
        <dbReference type="SAM" id="MobiDB-lite"/>
    </source>
</evidence>
<feature type="region of interest" description="Disordered" evidence="1">
    <location>
        <begin position="305"/>
        <end position="326"/>
    </location>
</feature>
<feature type="region of interest" description="Disordered" evidence="1">
    <location>
        <begin position="372"/>
        <end position="394"/>
    </location>
</feature>
<protein>
    <submittedName>
        <fullName evidence="3">(malaria parasite P. vivax) hypothetical protein</fullName>
    </submittedName>
</protein>
<keyword evidence="2" id="KW-0812">Transmembrane</keyword>
<dbReference type="EMBL" id="CAJZCX010000004">
    <property type="protein sequence ID" value="CAG9474073.1"/>
    <property type="molecule type" value="Genomic_DNA"/>
</dbReference>
<organism evidence="3 4">
    <name type="scientific">Plasmodium vivax</name>
    <name type="common">malaria parasite P. vivax</name>
    <dbReference type="NCBI Taxonomy" id="5855"/>
    <lineage>
        <taxon>Eukaryota</taxon>
        <taxon>Sar</taxon>
        <taxon>Alveolata</taxon>
        <taxon>Apicomplexa</taxon>
        <taxon>Aconoidasida</taxon>
        <taxon>Haemosporida</taxon>
        <taxon>Plasmodiidae</taxon>
        <taxon>Plasmodium</taxon>
        <taxon>Plasmodium (Plasmodium)</taxon>
    </lineage>
</organism>
<keyword evidence="2" id="KW-1133">Transmembrane helix</keyword>
<dbReference type="Pfam" id="PF05795">
    <property type="entry name" value="Plasmodium_Vir"/>
    <property type="match status" value="2"/>
</dbReference>
<reference evidence="3" key="1">
    <citation type="submission" date="2021-09" db="EMBL/GenBank/DDBJ databases">
        <authorList>
            <consortium name="Pathogen Informatics"/>
        </authorList>
    </citation>
    <scope>NUCLEOTIDE SEQUENCE</scope>
    <source>
        <strain evidence="3">PvW1</strain>
    </source>
</reference>
<feature type="transmembrane region" description="Helical" evidence="2">
    <location>
        <begin position="538"/>
        <end position="559"/>
    </location>
</feature>
<dbReference type="AlphaFoldDB" id="A0A8S4H5P3"/>
<proteinExistence type="predicted"/>
<dbReference type="Proteomes" id="UP000779233">
    <property type="component" value="Unassembled WGS sequence"/>
</dbReference>
<comment type="caution">
    <text evidence="3">The sequence shown here is derived from an EMBL/GenBank/DDBJ whole genome shotgun (WGS) entry which is preliminary data.</text>
</comment>
<feature type="compositionally biased region" description="Polar residues" evidence="1">
    <location>
        <begin position="312"/>
        <end position="326"/>
    </location>
</feature>
<name>A0A8S4H5P3_PLAVI</name>
<keyword evidence="2" id="KW-0472">Membrane</keyword>
<gene>
    <name evidence="3" type="ORF">PVW1_120086700</name>
</gene>
<dbReference type="InterPro" id="IPR008780">
    <property type="entry name" value="Plasmodium_Vir"/>
</dbReference>
<evidence type="ECO:0000256" key="2">
    <source>
        <dbReference type="SAM" id="Phobius"/>
    </source>
</evidence>
<accession>A0A8S4H5P3</accession>
<evidence type="ECO:0000313" key="4">
    <source>
        <dbReference type="Proteomes" id="UP000779233"/>
    </source>
</evidence>
<dbReference type="OrthoDB" id="388763at2759"/>
<sequence length="615" mass="69928">MATASEKKWESVLKELPSSKIYAKFDDDGVSNYTCSHCNVGDAFKNKYVGLEDFCKKFEKSLKHISKPRVTIETRIIDRTHRTDTALGDGGALGNGRAGSTDDPRVTIEAGDTSKAGGIAKAPGTDKTLGADKAPGIVEPGETNGLEEKNKTEEIGNFKDNCLFLKYWLFDELNKMNKSKWTNLNIIPVIDKLNYIQYYLNTSPKINICHNNYYEYTDYSEEEKVLYDYFKDFDSIEKYINSVNNKEETFLDYINNINEIYKKKKDEDYCCDKNYDLCYSYFHCDPKYDPSNLLLMLDNKVKKPTEKASDKSVPNSDTPPNTNPFNTKYRTTIHNVKCLINYGARNDGYAFLSCYNIGKGYQNVEHIFTPTEKEKKKASEDPGKDIEVSKDKEQKTSELLAIDVSKSQSAASNNGGRVATSTSPKIGIPESLKGYTFIGEYVRKEAKENYGIYQLGRRVAQLFSGIGNTHNVGNAEIKVNCSNSRIEEGKLICVNLQDGKEEYVYEKGIITGSNSSSAAFSTGMFNQEFQSNLLDTDYFRIGSVATLLLGFSFVFFLYFKFSPLGTWFRNRFSRKRKFRREIPEEYIRDMPPSNPSRPQKKVPPQRKVRIAYHAL</sequence>